<dbReference type="Proteomes" id="UP001530315">
    <property type="component" value="Unassembled WGS sequence"/>
</dbReference>
<evidence type="ECO:0000256" key="1">
    <source>
        <dbReference type="SAM" id="MobiDB-lite"/>
    </source>
</evidence>
<evidence type="ECO:0000313" key="3">
    <source>
        <dbReference type="Proteomes" id="UP001530315"/>
    </source>
</evidence>
<feature type="compositionally biased region" description="Polar residues" evidence="1">
    <location>
        <begin position="159"/>
        <end position="168"/>
    </location>
</feature>
<dbReference type="AlphaFoldDB" id="A0ABD3NT97"/>
<accession>A0ABD3NT97</accession>
<dbReference type="EMBL" id="JALLAZ020001205">
    <property type="protein sequence ID" value="KAL3778668.1"/>
    <property type="molecule type" value="Genomic_DNA"/>
</dbReference>
<organism evidence="2 3">
    <name type="scientific">Stephanodiscus triporus</name>
    <dbReference type="NCBI Taxonomy" id="2934178"/>
    <lineage>
        <taxon>Eukaryota</taxon>
        <taxon>Sar</taxon>
        <taxon>Stramenopiles</taxon>
        <taxon>Ochrophyta</taxon>
        <taxon>Bacillariophyta</taxon>
        <taxon>Coscinodiscophyceae</taxon>
        <taxon>Thalassiosirophycidae</taxon>
        <taxon>Stephanodiscales</taxon>
        <taxon>Stephanodiscaceae</taxon>
        <taxon>Stephanodiscus</taxon>
    </lineage>
</organism>
<feature type="region of interest" description="Disordered" evidence="1">
    <location>
        <begin position="342"/>
        <end position="406"/>
    </location>
</feature>
<keyword evidence="3" id="KW-1185">Reference proteome</keyword>
<protein>
    <submittedName>
        <fullName evidence="2">Uncharacterized protein</fullName>
    </submittedName>
</protein>
<name>A0ABD3NT97_9STRA</name>
<feature type="region of interest" description="Disordered" evidence="1">
    <location>
        <begin position="22"/>
        <end position="44"/>
    </location>
</feature>
<proteinExistence type="predicted"/>
<sequence length="1115" mass="122513">MSENLGVSNGSICTMAAASDLDSASEDVNDQERMSSSMASEEEIPDHNKIRAYAETVLYMANRKEATRGATTISTTVDLNDNNISNGSNILGSFNINTGSILGGNENKYDHYDDAELEEFAKFASPKVSELLKEQALALDDILMNTSSTWSDNDEGDDYSSNSSQADADQNLKDELDAAVNEFSQMWNGDDSRDNEENDDGYEVLGHIYTGSQKNIEGAACGTESNNCTNSEDWSNSIHQYYTDNKPSTLSNKINGSTDTMNHPYSLSDHARTLHLSQSKFGLYTKPFLSRNVLETSSIVTMPSWIVRPRGEVTSRVREEFMKRILECTGEYIEPPKSKTLRRLFSGWNPGPGERKSDKDGGEGVVKRGVGGSGGGWDDSQRVMPYSPANNSSNDGDSSVDGDNDDDYGFEDIGGIIYGSPSQHVMEPLPARTVTVRIRCDVLCGAVMDSLTTSVERLGGEITKRQGGHLRAVLPGKKMRVWMSGERENRDDNSSDDTSFQCNNDDASVASGLSSILSPILGIKQKGPTFDFLPPFILDAQLVTTKSGKECQRLILFRVYRMQDIARVRCRLGEEENEEEFDVIAPLSSPRSLANGEDVISRNGAVVRSADANNEVQDDPLLESLRSLKSLQEAAALVQQIKTLGGSGYAINLPQPMHAGEAATGSNRTSTKSYLKSFGDAITSPIRYFGGNNEDMSSNSLPYPTVMELMSNHLMKNYTHSPSVGISSKSALEAAKRKSKGLFPALSKEDEPYMKSSWMLLRDCIEELDRRCLAYSTLGVCPVFQFPALPTLDGHFISQIKALCRESMIVSLVKTASDLEIYARDFEISCGNVEQLLRPTFVMYKLTPPQLPMPIPLTAYPLDFRAPEDVRPPWGPEVMAALDRIEKIGEVTQIQFTSFERSEKAVSIVVAAFQRQNDVEQGARLGRKNLQVMDRLAKVQAHKRNSIVKIRDCYGSNLLATKAGDEFHSLRQKSSNIGSLADVMDAAPDEVPLLICNVLVGNSAGTCYVTHSHVLFNTQLLPILGGSKIHLFSIMDVDVTINVASKSMLSPLPASISFTTAVFGRKSTREEVYNFIPSIGARRFAKFLEVLKDLVLEDPDALKFSEKGGLIYLAD</sequence>
<feature type="compositionally biased region" description="Basic and acidic residues" evidence="1">
    <location>
        <begin position="353"/>
        <end position="366"/>
    </location>
</feature>
<evidence type="ECO:0000313" key="2">
    <source>
        <dbReference type="EMBL" id="KAL3778668.1"/>
    </source>
</evidence>
<reference evidence="2 3" key="1">
    <citation type="submission" date="2024-10" db="EMBL/GenBank/DDBJ databases">
        <title>Updated reference genomes for cyclostephanoid diatoms.</title>
        <authorList>
            <person name="Roberts W.R."/>
            <person name="Alverson A.J."/>
        </authorList>
    </citation>
    <scope>NUCLEOTIDE SEQUENCE [LARGE SCALE GENOMIC DNA]</scope>
    <source>
        <strain evidence="2 3">AJA276-08</strain>
    </source>
</reference>
<comment type="caution">
    <text evidence="2">The sequence shown here is derived from an EMBL/GenBank/DDBJ whole genome shotgun (WGS) entry which is preliminary data.</text>
</comment>
<gene>
    <name evidence="2" type="ORF">ACHAW5_000456</name>
</gene>
<feature type="region of interest" description="Disordered" evidence="1">
    <location>
        <begin position="147"/>
        <end position="168"/>
    </location>
</feature>